<evidence type="ECO:0008006" key="5">
    <source>
        <dbReference type="Google" id="ProtNLM"/>
    </source>
</evidence>
<evidence type="ECO:0000313" key="3">
    <source>
        <dbReference type="EMBL" id="ORX60544.1"/>
    </source>
</evidence>
<feature type="transmembrane region" description="Helical" evidence="2">
    <location>
        <begin position="366"/>
        <end position="398"/>
    </location>
</feature>
<feature type="transmembrane region" description="Helical" evidence="2">
    <location>
        <begin position="21"/>
        <end position="43"/>
    </location>
</feature>
<evidence type="ECO:0000313" key="4">
    <source>
        <dbReference type="Proteomes" id="UP000242146"/>
    </source>
</evidence>
<feature type="transmembrane region" description="Helical" evidence="2">
    <location>
        <begin position="304"/>
        <end position="326"/>
    </location>
</feature>
<dbReference type="EMBL" id="MCGT01000004">
    <property type="protein sequence ID" value="ORX60544.1"/>
    <property type="molecule type" value="Genomic_DNA"/>
</dbReference>
<gene>
    <name evidence="3" type="ORF">DM01DRAFT_1404792</name>
</gene>
<accession>A0A1X2GSR2</accession>
<name>A0A1X2GSR2_9FUNG</name>
<keyword evidence="2" id="KW-1133">Transmembrane helix</keyword>
<dbReference type="PANTHER" id="PTHR31970:SF9">
    <property type="entry name" value="MOLYBDATE TRANSPORTER 2"/>
    <property type="match status" value="1"/>
</dbReference>
<keyword evidence="2" id="KW-0812">Transmembrane</keyword>
<evidence type="ECO:0000256" key="2">
    <source>
        <dbReference type="SAM" id="Phobius"/>
    </source>
</evidence>
<feature type="region of interest" description="Disordered" evidence="1">
    <location>
        <begin position="438"/>
        <end position="477"/>
    </location>
</feature>
<feature type="transmembrane region" description="Helical" evidence="2">
    <location>
        <begin position="154"/>
        <end position="172"/>
    </location>
</feature>
<reference evidence="3 4" key="1">
    <citation type="submission" date="2016-07" db="EMBL/GenBank/DDBJ databases">
        <title>Pervasive Adenine N6-methylation of Active Genes in Fungi.</title>
        <authorList>
            <consortium name="DOE Joint Genome Institute"/>
            <person name="Mondo S.J."/>
            <person name="Dannebaum R.O."/>
            <person name="Kuo R.C."/>
            <person name="Labutti K."/>
            <person name="Haridas S."/>
            <person name="Kuo A."/>
            <person name="Salamov A."/>
            <person name="Ahrendt S.R."/>
            <person name="Lipzen A."/>
            <person name="Sullivan W."/>
            <person name="Andreopoulos W.B."/>
            <person name="Clum A."/>
            <person name="Lindquist E."/>
            <person name="Daum C."/>
            <person name="Ramamoorthy G.K."/>
            <person name="Gryganskyi A."/>
            <person name="Culley D."/>
            <person name="Magnuson J.K."/>
            <person name="James T.Y."/>
            <person name="O'Malley M.A."/>
            <person name="Stajich J.E."/>
            <person name="Spatafora J.W."/>
            <person name="Visel A."/>
            <person name="Grigoriev I.V."/>
        </authorList>
    </citation>
    <scope>NUCLEOTIDE SEQUENCE [LARGE SCALE GENOMIC DNA]</scope>
    <source>
        <strain evidence="3 4">NRRL 3301</strain>
    </source>
</reference>
<proteinExistence type="predicted"/>
<evidence type="ECO:0000256" key="1">
    <source>
        <dbReference type="SAM" id="MobiDB-lite"/>
    </source>
</evidence>
<feature type="transmembrane region" description="Helical" evidence="2">
    <location>
        <begin position="49"/>
        <end position="69"/>
    </location>
</feature>
<dbReference type="GO" id="GO:0015098">
    <property type="term" value="F:molybdate ion transmembrane transporter activity"/>
    <property type="evidence" value="ECO:0007669"/>
    <property type="project" value="InterPro"/>
</dbReference>
<dbReference type="PANTHER" id="PTHR31970">
    <property type="match status" value="1"/>
</dbReference>
<dbReference type="STRING" id="101127.A0A1X2GSR2"/>
<organism evidence="3 4">
    <name type="scientific">Hesseltinella vesiculosa</name>
    <dbReference type="NCBI Taxonomy" id="101127"/>
    <lineage>
        <taxon>Eukaryota</taxon>
        <taxon>Fungi</taxon>
        <taxon>Fungi incertae sedis</taxon>
        <taxon>Mucoromycota</taxon>
        <taxon>Mucoromycotina</taxon>
        <taxon>Mucoromycetes</taxon>
        <taxon>Mucorales</taxon>
        <taxon>Cunninghamellaceae</taxon>
        <taxon>Hesseltinella</taxon>
    </lineage>
</organism>
<feature type="transmembrane region" description="Helical" evidence="2">
    <location>
        <begin position="90"/>
        <end position="109"/>
    </location>
</feature>
<feature type="compositionally biased region" description="Basic and acidic residues" evidence="1">
    <location>
        <begin position="464"/>
        <end position="477"/>
    </location>
</feature>
<keyword evidence="4" id="KW-1185">Reference proteome</keyword>
<dbReference type="AlphaFoldDB" id="A0A1X2GSR2"/>
<feature type="transmembrane region" description="Helical" evidence="2">
    <location>
        <begin position="332"/>
        <end position="354"/>
    </location>
</feature>
<keyword evidence="2" id="KW-0472">Membrane</keyword>
<dbReference type="InterPro" id="IPR031563">
    <property type="entry name" value="MOT1/MOT2"/>
</dbReference>
<comment type="caution">
    <text evidence="3">The sequence shown here is derived from an EMBL/GenBank/DDBJ whole genome shotgun (WGS) entry which is preliminary data.</text>
</comment>
<dbReference type="OrthoDB" id="5402974at2759"/>
<dbReference type="Proteomes" id="UP000242146">
    <property type="component" value="Unassembled WGS sequence"/>
</dbReference>
<feature type="compositionally biased region" description="Low complexity" evidence="1">
    <location>
        <begin position="454"/>
        <end position="463"/>
    </location>
</feature>
<dbReference type="Pfam" id="PF16983">
    <property type="entry name" value="MFS_MOT1"/>
    <property type="match status" value="2"/>
</dbReference>
<sequence length="477" mass="51308">MDYLRKRTARIRNNFNIHEASGSLGDLGTFLPLMISLAIAGQINLTSTLWFAGIWNIVSGLFFQVPMCVQPMKSIAAVVLASNMTMSENMAAGIGVGAFVLGLGVTRTINLVGNYVPIAVVRGIQLGTGFSLMETAYKLVKGLSWQMSAVNDQWADNFVWVFLGFLFVFSCYNTRVPTAILLFLLGVIFAFVTMYAGSKTNLPRPQIGGYYPNTVVHPSSEDFRIGFVNAGLGQIPLTLLNSVVGLCALIDDLFPDKHAGIMDISISVGIMNLVQCWFGAMPVCHGAGGLSGQYRFGARSEVSVILLGMGKLLLGILFGSSLIGVLNAFPKSILAVLLFTSSLELAYAAHAVIAGETDEEKKKEKWVVMLVTAGVLVSFGNAGIGFVAGMLAAILLALQRLGFRRWCQELVACIKAIPQNWKNQRNYATGHMLPTSTLSEESTAKHTDPMIVPSSATTSSSAHSLDDPSVPHDSRPK</sequence>
<protein>
    <recommendedName>
        <fullName evidence="5">Sulfate transporter</fullName>
    </recommendedName>
</protein>
<feature type="transmembrane region" description="Helical" evidence="2">
    <location>
        <begin position="178"/>
        <end position="197"/>
    </location>
</feature>